<sequence>MRIRTYSHVLLERCGSDGIEVTIDEGSGLQTEFGSDFIVISTAEKGFLNQKIAIKTPGGYSSIPPKHTSIGIISELVVALESHTFDRVFSDDNPLYDFLGCAAAYAKHFPKDLRDYIAEGKKQELGDALVKWNPRYDADLRTTTAVTTIFGGTKVNTLPELVTVSLSHRIRRGSSISEVTNATQWEIAKIMVWSLSLIQEA</sequence>
<keyword evidence="4" id="KW-0378">Hydrolase</keyword>
<evidence type="ECO:0000313" key="7">
    <source>
        <dbReference type="EMBL" id="RVD87231.1"/>
    </source>
</evidence>
<keyword evidence="5" id="KW-0862">Zinc</keyword>
<evidence type="ECO:0000256" key="4">
    <source>
        <dbReference type="ARBA" id="ARBA00022801"/>
    </source>
</evidence>
<keyword evidence="8" id="KW-1185">Reference proteome</keyword>
<dbReference type="Pfam" id="PF07687">
    <property type="entry name" value="M20_dimer"/>
    <property type="match status" value="1"/>
</dbReference>
<dbReference type="SUPFAM" id="SSF55031">
    <property type="entry name" value="Bacterial exopeptidase dimerisation domain"/>
    <property type="match status" value="1"/>
</dbReference>
<reference evidence="7 8" key="1">
    <citation type="submission" date="2019-01" db="EMBL/GenBank/DDBJ databases">
        <title>Intercellular communication is required for trap formation in the nematode-trapping fungus Duddingtonia flagrans.</title>
        <authorList>
            <person name="Youssar L."/>
            <person name="Wernet V."/>
            <person name="Hensel N."/>
            <person name="Hildebrandt H.-G."/>
            <person name="Fischer R."/>
        </authorList>
    </citation>
    <scope>NUCLEOTIDE SEQUENCE [LARGE SCALE GENOMIC DNA]</scope>
    <source>
        <strain evidence="7 8">CBS H-5679</strain>
    </source>
</reference>
<proteinExistence type="inferred from homology"/>
<dbReference type="Proteomes" id="UP000283090">
    <property type="component" value="Unassembled WGS sequence"/>
</dbReference>
<dbReference type="STRING" id="97331.A0A437A7Z8"/>
<evidence type="ECO:0000256" key="1">
    <source>
        <dbReference type="ARBA" id="ARBA00006247"/>
    </source>
</evidence>
<dbReference type="EMBL" id="SAEB01000003">
    <property type="protein sequence ID" value="RVD87231.1"/>
    <property type="molecule type" value="Genomic_DNA"/>
</dbReference>
<dbReference type="InterPro" id="IPR011650">
    <property type="entry name" value="Peptidase_M20_dimer"/>
</dbReference>
<comment type="caution">
    <text evidence="7">The sequence shown here is derived from an EMBL/GenBank/DDBJ whole genome shotgun (WGS) entry which is preliminary data.</text>
</comment>
<dbReference type="Gene3D" id="3.30.70.360">
    <property type="match status" value="1"/>
</dbReference>
<dbReference type="InterPro" id="IPR047177">
    <property type="entry name" value="Pept_M20A"/>
</dbReference>
<evidence type="ECO:0000259" key="6">
    <source>
        <dbReference type="Pfam" id="PF07687"/>
    </source>
</evidence>
<dbReference type="PANTHER" id="PTHR45962:SF1">
    <property type="entry name" value="N-FATTY-ACYL-AMINO ACID SYNTHASE_HYDROLASE PM20D1"/>
    <property type="match status" value="1"/>
</dbReference>
<evidence type="ECO:0000313" key="8">
    <source>
        <dbReference type="Proteomes" id="UP000283090"/>
    </source>
</evidence>
<dbReference type="InterPro" id="IPR036264">
    <property type="entry name" value="Bact_exopeptidase_dim_dom"/>
</dbReference>
<keyword evidence="2" id="KW-0645">Protease</keyword>
<dbReference type="RefSeq" id="XP_067492775.1">
    <property type="nucleotide sequence ID" value="XM_067630097.1"/>
</dbReference>
<name>A0A437A7Z8_ARTFL</name>
<organism evidence="7 8">
    <name type="scientific">Arthrobotrys flagrans</name>
    <name type="common">Nematode-trapping fungus</name>
    <name type="synonym">Trichothecium flagrans</name>
    <dbReference type="NCBI Taxonomy" id="97331"/>
    <lineage>
        <taxon>Eukaryota</taxon>
        <taxon>Fungi</taxon>
        <taxon>Dikarya</taxon>
        <taxon>Ascomycota</taxon>
        <taxon>Pezizomycotina</taxon>
        <taxon>Orbiliomycetes</taxon>
        <taxon>Orbiliales</taxon>
        <taxon>Orbiliaceae</taxon>
        <taxon>Arthrobotrys</taxon>
    </lineage>
</organism>
<evidence type="ECO:0000256" key="3">
    <source>
        <dbReference type="ARBA" id="ARBA00022723"/>
    </source>
</evidence>
<evidence type="ECO:0000256" key="5">
    <source>
        <dbReference type="ARBA" id="ARBA00022833"/>
    </source>
</evidence>
<dbReference type="GeneID" id="93583784"/>
<accession>A0A437A7Z8</accession>
<dbReference type="PANTHER" id="PTHR45962">
    <property type="entry name" value="N-FATTY-ACYL-AMINO ACID SYNTHASE/HYDROLASE PM20D1"/>
    <property type="match status" value="1"/>
</dbReference>
<dbReference type="GO" id="GO:0000328">
    <property type="term" value="C:fungal-type vacuole lumen"/>
    <property type="evidence" value="ECO:0007669"/>
    <property type="project" value="TreeGrafter"/>
</dbReference>
<dbReference type="GO" id="GO:0051603">
    <property type="term" value="P:proteolysis involved in protein catabolic process"/>
    <property type="evidence" value="ECO:0007669"/>
    <property type="project" value="TreeGrafter"/>
</dbReference>
<dbReference type="AlphaFoldDB" id="A0A437A7Z8"/>
<comment type="similarity">
    <text evidence="1">Belongs to the peptidase M20A family.</text>
</comment>
<dbReference type="GO" id="GO:0046872">
    <property type="term" value="F:metal ion binding"/>
    <property type="evidence" value="ECO:0007669"/>
    <property type="project" value="UniProtKB-KW"/>
</dbReference>
<feature type="domain" description="Peptidase M20 dimerisation" evidence="6">
    <location>
        <begin position="43"/>
        <end position="184"/>
    </location>
</feature>
<dbReference type="GO" id="GO:0004180">
    <property type="term" value="F:carboxypeptidase activity"/>
    <property type="evidence" value="ECO:0007669"/>
    <property type="project" value="TreeGrafter"/>
</dbReference>
<dbReference type="OrthoDB" id="3064516at2759"/>
<protein>
    <recommendedName>
        <fullName evidence="6">Peptidase M20 dimerisation domain-containing protein</fullName>
    </recommendedName>
</protein>
<gene>
    <name evidence="7" type="ORF">DFL_001473</name>
</gene>
<evidence type="ECO:0000256" key="2">
    <source>
        <dbReference type="ARBA" id="ARBA00022670"/>
    </source>
</evidence>
<keyword evidence="3" id="KW-0479">Metal-binding</keyword>
<dbReference type="VEuPathDB" id="FungiDB:DFL_001473"/>